<evidence type="ECO:0000256" key="2">
    <source>
        <dbReference type="SAM" id="SignalP"/>
    </source>
</evidence>
<dbReference type="Gene3D" id="2.60.40.3620">
    <property type="match status" value="1"/>
</dbReference>
<organism evidence="5 6">
    <name type="scientific">Streptococcus anginosus</name>
    <dbReference type="NCBI Taxonomy" id="1328"/>
    <lineage>
        <taxon>Bacteria</taxon>
        <taxon>Bacillati</taxon>
        <taxon>Bacillota</taxon>
        <taxon>Bacilli</taxon>
        <taxon>Lactobacillales</taxon>
        <taxon>Streptococcaceae</taxon>
        <taxon>Streptococcus</taxon>
        <taxon>Streptococcus anginosus group</taxon>
    </lineage>
</organism>
<dbReference type="RefSeq" id="WP_024052604.1">
    <property type="nucleotide sequence ID" value="NZ_CP088916.1"/>
</dbReference>
<dbReference type="InterPro" id="IPR013378">
    <property type="entry name" value="InlB-like_B-rpt"/>
</dbReference>
<name>A0A413KMN3_STRAP</name>
<proteinExistence type="predicted"/>
<dbReference type="GO" id="GO:0030313">
    <property type="term" value="C:cell envelope"/>
    <property type="evidence" value="ECO:0007669"/>
    <property type="project" value="UniProtKB-SubCell"/>
</dbReference>
<evidence type="ECO:0000313" key="3">
    <source>
        <dbReference type="EMBL" id="MCW1042661.1"/>
    </source>
</evidence>
<keyword evidence="7" id="KW-1185">Reference proteome</keyword>
<dbReference type="EMBL" id="JAPAIK010000150">
    <property type="protein sequence ID" value="MCW1073374.1"/>
    <property type="molecule type" value="Genomic_DNA"/>
</dbReference>
<dbReference type="Proteomes" id="UP001208853">
    <property type="component" value="Unassembled WGS sequence"/>
</dbReference>
<dbReference type="PROSITE" id="PS51257">
    <property type="entry name" value="PROKAR_LIPOPROTEIN"/>
    <property type="match status" value="1"/>
</dbReference>
<sequence length="259" mass="29659">MKKVFSYLVLAGSCFSLMACGQTTKNSSVTNTSETNRKEIKVNYYDTDGKTLLKNEKVNSIKDILKFKPEKQGKNFEGWYVKPDYSRKFTDKMEVKSVLSLYAGFSTYKADKREFIILGKGKSPTLKTSNWGAVVNDTHKMKKEEQANSNIYKITVDLEAGDEFQFAINNKWENQRGFGYLQTTKKDGVSYFENSGGIGEVSSKRANIKVVKPGTYTFTLVTHPAEDTYDTKNEKYTELKKEAFNMNPFDTIFWDYTKK</sequence>
<dbReference type="Pfam" id="PF09479">
    <property type="entry name" value="Flg_new"/>
    <property type="match status" value="1"/>
</dbReference>
<dbReference type="InterPro" id="IPR042229">
    <property type="entry name" value="Listeria/Bacterioides_rpt_sf"/>
</dbReference>
<dbReference type="EMBL" id="QRWZ01000016">
    <property type="protein sequence ID" value="RGT59553.1"/>
    <property type="molecule type" value="Genomic_DNA"/>
</dbReference>
<comment type="caution">
    <text evidence="5">The sequence shown here is derived from an EMBL/GenBank/DDBJ whole genome shotgun (WGS) entry which is preliminary data.</text>
</comment>
<evidence type="ECO:0000256" key="1">
    <source>
        <dbReference type="ARBA" id="ARBA00004196"/>
    </source>
</evidence>
<dbReference type="Gene3D" id="2.60.40.4270">
    <property type="entry name" value="Listeria-Bacteroides repeat domain"/>
    <property type="match status" value="1"/>
</dbReference>
<keyword evidence="2" id="KW-0732">Signal</keyword>
<evidence type="ECO:0000313" key="7">
    <source>
        <dbReference type="Proteomes" id="UP001526076"/>
    </source>
</evidence>
<gene>
    <name evidence="5" type="ORF">DWX18_09315</name>
    <name evidence="3" type="ORF">OJ597_09575</name>
    <name evidence="4" type="ORF">OJ930_10295</name>
</gene>
<reference evidence="3 7" key="2">
    <citation type="submission" date="2022-10" db="EMBL/GenBank/DDBJ databases">
        <title>Comparative genomic study of S. anginosus.</title>
        <authorList>
            <person name="Prasad A."/>
            <person name="Ene A."/>
            <person name="Jablonska S."/>
            <person name="Du J."/>
            <person name="Wolfe A.J."/>
            <person name="Putonti C."/>
        </authorList>
    </citation>
    <scope>NUCLEOTIDE SEQUENCE [LARGE SCALE GENOMIC DNA]</scope>
    <source>
        <strain evidence="4">UMB6888</strain>
        <strain evidence="3 7">UMB9231</strain>
    </source>
</reference>
<dbReference type="Proteomes" id="UP000284046">
    <property type="component" value="Unassembled WGS sequence"/>
</dbReference>
<feature type="chain" id="PRO_5044602417" evidence="2">
    <location>
        <begin position="22"/>
        <end position="259"/>
    </location>
</feature>
<accession>A0A413KMN3</accession>
<evidence type="ECO:0000313" key="6">
    <source>
        <dbReference type="Proteomes" id="UP000284046"/>
    </source>
</evidence>
<dbReference type="AlphaFoldDB" id="A0A413KMN3"/>
<feature type="signal peptide" evidence="2">
    <location>
        <begin position="1"/>
        <end position="21"/>
    </location>
</feature>
<protein>
    <submittedName>
        <fullName evidence="3">InlB B-repeat-containing protein</fullName>
    </submittedName>
</protein>
<comment type="subcellular location">
    <subcellularLocation>
        <location evidence="1">Cell envelope</location>
    </subcellularLocation>
</comment>
<reference evidence="5 6" key="1">
    <citation type="submission" date="2018-08" db="EMBL/GenBank/DDBJ databases">
        <title>A genome reference for cultivated species of the human gut microbiota.</title>
        <authorList>
            <person name="Zou Y."/>
            <person name="Xue W."/>
            <person name="Luo G."/>
        </authorList>
    </citation>
    <scope>NUCLEOTIDE SEQUENCE [LARGE SCALE GENOMIC DNA]</scope>
    <source>
        <strain evidence="5 6">AF18-38</strain>
    </source>
</reference>
<evidence type="ECO:0000313" key="5">
    <source>
        <dbReference type="EMBL" id="RGT59553.1"/>
    </source>
</evidence>
<dbReference type="Proteomes" id="UP001526076">
    <property type="component" value="Unassembled WGS sequence"/>
</dbReference>
<evidence type="ECO:0000313" key="4">
    <source>
        <dbReference type="EMBL" id="MCW1073374.1"/>
    </source>
</evidence>
<dbReference type="EMBL" id="JAPAHU010000018">
    <property type="protein sequence ID" value="MCW1042661.1"/>
    <property type="molecule type" value="Genomic_DNA"/>
</dbReference>